<dbReference type="InterPro" id="IPR017996">
    <property type="entry name" value="MRJP/yellow-related"/>
</dbReference>
<evidence type="ECO:0000256" key="3">
    <source>
        <dbReference type="ARBA" id="ARBA00022525"/>
    </source>
</evidence>
<keyword evidence="7" id="KW-1185">Reference proteome</keyword>
<dbReference type="Proteomes" id="UP000494165">
    <property type="component" value="Unassembled WGS sequence"/>
</dbReference>
<dbReference type="Gene3D" id="2.120.10.30">
    <property type="entry name" value="TolB, C-terminal domain"/>
    <property type="match status" value="1"/>
</dbReference>
<dbReference type="PANTHER" id="PTHR10009:SF18">
    <property type="entry name" value="PROTEIN YELLOW-LIKE PROTEIN"/>
    <property type="match status" value="1"/>
</dbReference>
<evidence type="ECO:0000256" key="5">
    <source>
        <dbReference type="SAM" id="SignalP"/>
    </source>
</evidence>
<organism evidence="6 7">
    <name type="scientific">Cloeon dipterum</name>
    <dbReference type="NCBI Taxonomy" id="197152"/>
    <lineage>
        <taxon>Eukaryota</taxon>
        <taxon>Metazoa</taxon>
        <taxon>Ecdysozoa</taxon>
        <taxon>Arthropoda</taxon>
        <taxon>Hexapoda</taxon>
        <taxon>Insecta</taxon>
        <taxon>Pterygota</taxon>
        <taxon>Palaeoptera</taxon>
        <taxon>Ephemeroptera</taxon>
        <taxon>Pisciforma</taxon>
        <taxon>Baetidae</taxon>
        <taxon>Cloeon</taxon>
    </lineage>
</organism>
<accession>A0A8S1DT85</accession>
<keyword evidence="3" id="KW-0964">Secreted</keyword>
<comment type="similarity">
    <text evidence="2">Belongs to the major royal jelly protein family.</text>
</comment>
<evidence type="ECO:0000256" key="2">
    <source>
        <dbReference type="ARBA" id="ARBA00009127"/>
    </source>
</evidence>
<sequence length="434" mass="49634">MNPFLCAIFLLNLSSLATSAEFTQVYQWDELLDYVWPSEASRKRALEDGTFKPEKISPRYMAVYKTRIFISLFKNIDTPATLVSLPTSSASSASLKLTAFPSWNMHGNEDCNKIEKAKGLVVDSVGRLWVLDEGSDNCNAKLWTINLSNNKNDQSKIIHVFPYYLKSMHDFVLDETADGTFAYIARLNDGPDIVVFSLERNESWLVDTLRIDVMSIALSPKKEPRQLYLSKWNSNELYSISVAALRNGTRSANPKLIGNWTAFNPYRMLMDNHGTMYAAFSRQNYIRSWKTSQPFQEQWFYEKRNYSLPKNTNEAQQMSVIIRDNHDDGGPAEVLYEEVNYDLVAARPPPPPDLYERPIFLSPRSARRVKAMPARPRTFEKFGEAPRAPVEYEYDDVGPVEPEQLEDDVAPTPSRSPRCEDTTSESAQYLRILP</sequence>
<evidence type="ECO:0008006" key="8">
    <source>
        <dbReference type="Google" id="ProtNLM"/>
    </source>
</evidence>
<feature type="signal peptide" evidence="5">
    <location>
        <begin position="1"/>
        <end position="19"/>
    </location>
</feature>
<gene>
    <name evidence="6" type="ORF">CLODIP_2_CD10291</name>
</gene>
<evidence type="ECO:0000313" key="7">
    <source>
        <dbReference type="Proteomes" id="UP000494165"/>
    </source>
</evidence>
<dbReference type="SUPFAM" id="SSF101898">
    <property type="entry name" value="NHL repeat"/>
    <property type="match status" value="1"/>
</dbReference>
<keyword evidence="5" id="KW-0732">Signal</keyword>
<comment type="subcellular location">
    <subcellularLocation>
        <location evidence="1">Secreted</location>
    </subcellularLocation>
</comment>
<feature type="region of interest" description="Disordered" evidence="4">
    <location>
        <begin position="381"/>
        <end position="434"/>
    </location>
</feature>
<evidence type="ECO:0000313" key="6">
    <source>
        <dbReference type="EMBL" id="CAB3384031.1"/>
    </source>
</evidence>
<dbReference type="GO" id="GO:0005576">
    <property type="term" value="C:extracellular region"/>
    <property type="evidence" value="ECO:0007669"/>
    <property type="project" value="UniProtKB-SubCell"/>
</dbReference>
<dbReference type="Pfam" id="PF03022">
    <property type="entry name" value="MRJP"/>
    <property type="match status" value="2"/>
</dbReference>
<comment type="caution">
    <text evidence="6">The sequence shown here is derived from an EMBL/GenBank/DDBJ whole genome shotgun (WGS) entry which is preliminary data.</text>
</comment>
<evidence type="ECO:0000256" key="1">
    <source>
        <dbReference type="ARBA" id="ARBA00004613"/>
    </source>
</evidence>
<dbReference type="InterPro" id="IPR011042">
    <property type="entry name" value="6-blade_b-propeller_TolB-like"/>
</dbReference>
<dbReference type="PANTHER" id="PTHR10009">
    <property type="entry name" value="PROTEIN YELLOW-RELATED"/>
    <property type="match status" value="1"/>
</dbReference>
<reference evidence="6 7" key="1">
    <citation type="submission" date="2020-04" db="EMBL/GenBank/DDBJ databases">
        <authorList>
            <person name="Alioto T."/>
            <person name="Alioto T."/>
            <person name="Gomez Garrido J."/>
        </authorList>
    </citation>
    <scope>NUCLEOTIDE SEQUENCE [LARGE SCALE GENOMIC DNA]</scope>
</reference>
<dbReference type="EMBL" id="CADEPI010000334">
    <property type="protein sequence ID" value="CAB3384031.1"/>
    <property type="molecule type" value="Genomic_DNA"/>
</dbReference>
<feature type="compositionally biased region" description="Acidic residues" evidence="4">
    <location>
        <begin position="392"/>
        <end position="409"/>
    </location>
</feature>
<name>A0A8S1DT85_9INSE</name>
<feature type="chain" id="PRO_5035748186" description="Bee-milk protein" evidence="5">
    <location>
        <begin position="20"/>
        <end position="434"/>
    </location>
</feature>
<dbReference type="AlphaFoldDB" id="A0A8S1DT85"/>
<evidence type="ECO:0000256" key="4">
    <source>
        <dbReference type="SAM" id="MobiDB-lite"/>
    </source>
</evidence>
<protein>
    <recommendedName>
        <fullName evidence="8">Bee-milk protein</fullName>
    </recommendedName>
</protein>
<proteinExistence type="inferred from homology"/>
<dbReference type="OrthoDB" id="9977471at2759"/>